<comment type="similarity">
    <text evidence="2 9">Belongs to the outer membrane factor (OMF) (TC 1.B.17) family.</text>
</comment>
<evidence type="ECO:0000256" key="8">
    <source>
        <dbReference type="ARBA" id="ARBA00023288"/>
    </source>
</evidence>
<evidence type="ECO:0000256" key="6">
    <source>
        <dbReference type="ARBA" id="ARBA00023136"/>
    </source>
</evidence>
<dbReference type="InterPro" id="IPR010131">
    <property type="entry name" value="MdtP/NodT-like"/>
</dbReference>
<keyword evidence="5" id="KW-0732">Signal</keyword>
<dbReference type="GO" id="GO:0005886">
    <property type="term" value="C:plasma membrane"/>
    <property type="evidence" value="ECO:0007669"/>
    <property type="project" value="UniProtKB-SubCell"/>
</dbReference>
<protein>
    <submittedName>
        <fullName evidence="10">Efflux transporter outer membrane subunit</fullName>
    </submittedName>
</protein>
<dbReference type="PANTHER" id="PTHR30203">
    <property type="entry name" value="OUTER MEMBRANE CATION EFFLUX PROTEIN"/>
    <property type="match status" value="1"/>
</dbReference>
<keyword evidence="11" id="KW-1185">Reference proteome</keyword>
<keyword evidence="6 9" id="KW-0472">Membrane</keyword>
<gene>
    <name evidence="10" type="ORF">FAZ21_14930</name>
</gene>
<dbReference type="OrthoDB" id="9770517at2"/>
<evidence type="ECO:0000256" key="9">
    <source>
        <dbReference type="RuleBase" id="RU362097"/>
    </source>
</evidence>
<dbReference type="InterPro" id="IPR003423">
    <property type="entry name" value="OMP_efflux"/>
</dbReference>
<evidence type="ECO:0000313" key="11">
    <source>
        <dbReference type="Proteomes" id="UP000310016"/>
    </source>
</evidence>
<dbReference type="Gene3D" id="1.20.1600.10">
    <property type="entry name" value="Outer membrane efflux proteins (OEP)"/>
    <property type="match status" value="1"/>
</dbReference>
<evidence type="ECO:0000256" key="1">
    <source>
        <dbReference type="ARBA" id="ARBA00004370"/>
    </source>
</evidence>
<dbReference type="RefSeq" id="WP_136774244.1">
    <property type="nucleotide sequence ID" value="NZ_CP156074.1"/>
</dbReference>
<dbReference type="EMBL" id="SUMF01000021">
    <property type="protein sequence ID" value="TJZ69355.1"/>
    <property type="molecule type" value="Genomic_DNA"/>
</dbReference>
<dbReference type="NCBIfam" id="TIGR01845">
    <property type="entry name" value="outer_NodT"/>
    <property type="match status" value="1"/>
</dbReference>
<evidence type="ECO:0000256" key="4">
    <source>
        <dbReference type="ARBA" id="ARBA00022692"/>
    </source>
</evidence>
<proteinExistence type="inferred from homology"/>
<evidence type="ECO:0000256" key="3">
    <source>
        <dbReference type="ARBA" id="ARBA00022452"/>
    </source>
</evidence>
<organism evidence="10 11">
    <name type="scientific">Chitiniphilus eburneus</name>
    <dbReference type="NCBI Taxonomy" id="2571148"/>
    <lineage>
        <taxon>Bacteria</taxon>
        <taxon>Pseudomonadati</taxon>
        <taxon>Pseudomonadota</taxon>
        <taxon>Betaproteobacteria</taxon>
        <taxon>Neisseriales</taxon>
        <taxon>Chitinibacteraceae</taxon>
        <taxon>Chitiniphilus</taxon>
    </lineage>
</organism>
<keyword evidence="4 9" id="KW-0812">Transmembrane</keyword>
<dbReference type="PANTHER" id="PTHR30203:SF20">
    <property type="entry name" value="MULTIDRUG RESISTANCE OUTER MEMBRANE PROTEIN MDTP-RELATED"/>
    <property type="match status" value="1"/>
</dbReference>
<dbReference type="AlphaFoldDB" id="A0A4U0PMN2"/>
<comment type="caution">
    <text evidence="10">The sequence shown here is derived from an EMBL/GenBank/DDBJ whole genome shotgun (WGS) entry which is preliminary data.</text>
</comment>
<dbReference type="SUPFAM" id="SSF56954">
    <property type="entry name" value="Outer membrane efflux proteins (OEP)"/>
    <property type="match status" value="1"/>
</dbReference>
<keyword evidence="8 9" id="KW-0449">Lipoprotein</keyword>
<evidence type="ECO:0000313" key="10">
    <source>
        <dbReference type="EMBL" id="TJZ69355.1"/>
    </source>
</evidence>
<dbReference type="PROSITE" id="PS51257">
    <property type="entry name" value="PROKAR_LIPOPROTEIN"/>
    <property type="match status" value="1"/>
</dbReference>
<evidence type="ECO:0000256" key="2">
    <source>
        <dbReference type="ARBA" id="ARBA00007613"/>
    </source>
</evidence>
<dbReference type="Proteomes" id="UP000310016">
    <property type="component" value="Unassembled WGS sequence"/>
</dbReference>
<dbReference type="Gene3D" id="2.20.200.10">
    <property type="entry name" value="Outer membrane efflux proteins (OEP)"/>
    <property type="match status" value="1"/>
</dbReference>
<dbReference type="Pfam" id="PF02321">
    <property type="entry name" value="OEP"/>
    <property type="match status" value="2"/>
</dbReference>
<evidence type="ECO:0000256" key="5">
    <source>
        <dbReference type="ARBA" id="ARBA00022729"/>
    </source>
</evidence>
<name>A0A4U0PMN2_9NEIS</name>
<dbReference type="GO" id="GO:0015562">
    <property type="term" value="F:efflux transmembrane transporter activity"/>
    <property type="evidence" value="ECO:0007669"/>
    <property type="project" value="InterPro"/>
</dbReference>
<accession>A0A4U0PMN2</accession>
<reference evidence="10 11" key="1">
    <citation type="submission" date="2019-04" db="EMBL/GenBank/DDBJ databases">
        <title>Chitiniphilus eburnea sp. nov., a novel chitinolytic bacterium isolated from aquaculture sludge.</title>
        <authorList>
            <person name="Sheng M."/>
        </authorList>
    </citation>
    <scope>NUCLEOTIDE SEQUENCE [LARGE SCALE GENOMIC DNA]</scope>
    <source>
        <strain evidence="10 11">HX-2-15</strain>
    </source>
</reference>
<keyword evidence="3 9" id="KW-1134">Transmembrane beta strand</keyword>
<evidence type="ECO:0000256" key="7">
    <source>
        <dbReference type="ARBA" id="ARBA00023139"/>
    </source>
</evidence>
<sequence>MRTRLIISWRAVVGGAALLALTGCALIRDEPPAMAAVDPARIRLAEDIKLAREGWPEAQWWQRYQDPQLDALIATGQRRSPRMAIARAQVEAARAQTRLTHASGGLLLGLVGSISRQSPSENGYLGPFAKNEPALGLDGPWYTGGTLALEGSYEFDLWGKHSAQTQAALGIENARLAEAAQAELWIAAQIAQVYFDIQSLYAARDLLRQSREIEREMLAAHTARAERGLEPRTQVELTRIHVLELDKQMADVESKLKMLEEAMRPLLGAGADDLPEIAQRPLPPQAGAIPATLGYELLARRADLQAMRWSVQASLSGVDAARAAFYPTFDIKVFFGLDSLHLDNLLERSSRQIQVVPGLTLPLFDSGRLNANLASARSSSNLTIAQYNAAVVDAVRQVAHAGVELQGLQQQADIQDAKLAATRFASDSAVAHYQRGLADKVLAMESRLPVLYEQGQQLALRSRQLNAEIALTLALGGGYRVADDAHAPAP</sequence>
<keyword evidence="7 9" id="KW-0564">Palmitate</keyword>
<comment type="subcellular location">
    <subcellularLocation>
        <location evidence="9">Cell membrane</location>
        <topology evidence="9">Lipid-anchor</topology>
    </subcellularLocation>
    <subcellularLocation>
        <location evidence="1">Membrane</location>
    </subcellularLocation>
</comment>